<feature type="transmembrane region" description="Helical" evidence="2">
    <location>
        <begin position="269"/>
        <end position="292"/>
    </location>
</feature>
<accession>A0A7S4R3N8</accession>
<keyword evidence="2" id="KW-1133">Transmembrane helix</keyword>
<gene>
    <name evidence="3" type="ORF">AMON00008_LOCUS29754</name>
</gene>
<feature type="transmembrane region" description="Helical" evidence="2">
    <location>
        <begin position="233"/>
        <end position="257"/>
    </location>
</feature>
<feature type="compositionally biased region" description="Low complexity" evidence="1">
    <location>
        <begin position="16"/>
        <end position="34"/>
    </location>
</feature>
<dbReference type="EMBL" id="HBNR01042776">
    <property type="protein sequence ID" value="CAE4602565.1"/>
    <property type="molecule type" value="Transcribed_RNA"/>
</dbReference>
<name>A0A7S4R3N8_9DINO</name>
<feature type="compositionally biased region" description="Polar residues" evidence="1">
    <location>
        <begin position="142"/>
        <end position="160"/>
    </location>
</feature>
<keyword evidence="2" id="KW-0472">Membrane</keyword>
<proteinExistence type="predicted"/>
<feature type="transmembrane region" description="Helical" evidence="2">
    <location>
        <begin position="566"/>
        <end position="589"/>
    </location>
</feature>
<evidence type="ECO:0000313" key="3">
    <source>
        <dbReference type="EMBL" id="CAE4602565.1"/>
    </source>
</evidence>
<evidence type="ECO:0000256" key="1">
    <source>
        <dbReference type="SAM" id="MobiDB-lite"/>
    </source>
</evidence>
<evidence type="ECO:0000256" key="2">
    <source>
        <dbReference type="SAM" id="Phobius"/>
    </source>
</evidence>
<organism evidence="3">
    <name type="scientific">Alexandrium monilatum</name>
    <dbReference type="NCBI Taxonomy" id="311494"/>
    <lineage>
        <taxon>Eukaryota</taxon>
        <taxon>Sar</taxon>
        <taxon>Alveolata</taxon>
        <taxon>Dinophyceae</taxon>
        <taxon>Gonyaulacales</taxon>
        <taxon>Pyrocystaceae</taxon>
        <taxon>Alexandrium</taxon>
    </lineage>
</organism>
<protein>
    <submittedName>
        <fullName evidence="3">Uncharacterized protein</fullName>
    </submittedName>
</protein>
<keyword evidence="2" id="KW-0812">Transmembrane</keyword>
<feature type="transmembrane region" description="Helical" evidence="2">
    <location>
        <begin position="304"/>
        <end position="325"/>
    </location>
</feature>
<reference evidence="3" key="1">
    <citation type="submission" date="2021-01" db="EMBL/GenBank/DDBJ databases">
        <authorList>
            <person name="Corre E."/>
            <person name="Pelletier E."/>
            <person name="Niang G."/>
            <person name="Scheremetjew M."/>
            <person name="Finn R."/>
            <person name="Kale V."/>
            <person name="Holt S."/>
            <person name="Cochrane G."/>
            <person name="Meng A."/>
            <person name="Brown T."/>
            <person name="Cohen L."/>
        </authorList>
    </citation>
    <scope>NUCLEOTIDE SEQUENCE</scope>
    <source>
        <strain evidence="3">CCMP3105</strain>
    </source>
</reference>
<dbReference type="AlphaFoldDB" id="A0A7S4R3N8"/>
<sequence>MQDPFYTPHAPPRAGPPSSGLASPSGQEPPSGSGRWIWRSTDEAMSSPAMSPLPDGQRTMVSTLPATGGPQIAQAPQRPATLPPRGSLHSSVPSLPLPPMGGAGATEAGPWVPSMPRSQSAMPNLPPSAGSLQAGPQVPSMPRSQSAMPNLPPTASSLQAGSWWPGSPHAQGSVGTVPPGAGVPQAGSWRPGPPHTQGSVQTLPPSAGVPQEPGFSVPKAFKRPLRLSAVESVMCLGFVVAIFMVCLPVVGGIVLLNDTTYSFWAGHRFPLQLIFTGIGTLLLLGVTLVALIACAVEEAFSARLLSSLAASFSSLLGVLLVFFSISASSQLHSVAGTVGAMGCGSSMPEIVQLMDYSVVLYNLRMTPSCFRTKTVESCQGWHSNEYTRYLRYLEREFDCGPICQEASAPQVPPPEFSRIGLLHTGRASRGSLRQHSLALQPAENIDSGDIVRLSDNETYVREAFKALLNYSWNEAMADMLGREFRVMKPAHAGVVGLPSPDGGQGGVWYFPTGALELAPQKAQAPPAPVVLMASLRLFSHGRTSMTCLPIIATRLKVLAFSFGDLLFWQGLLQLVLGIFCACLGLSCGFDRPSASKS</sequence>
<feature type="region of interest" description="Disordered" evidence="1">
    <location>
        <begin position="1"/>
        <end position="209"/>
    </location>
</feature>